<dbReference type="Pfam" id="PF07083">
    <property type="entry name" value="DUF1351"/>
    <property type="match status" value="1"/>
</dbReference>
<feature type="coiled-coil region" evidence="1">
    <location>
        <begin position="17"/>
        <end position="71"/>
    </location>
</feature>
<evidence type="ECO:0008006" key="4">
    <source>
        <dbReference type="Google" id="ProtNLM"/>
    </source>
</evidence>
<proteinExistence type="predicted"/>
<dbReference type="HOGENOM" id="CLU_932861_0_0_0"/>
<dbReference type="AlphaFoldDB" id="E5BEX0"/>
<feature type="coiled-coil region" evidence="1">
    <location>
        <begin position="229"/>
        <end position="289"/>
    </location>
</feature>
<name>E5BEX0_9FUSO</name>
<protein>
    <recommendedName>
        <fullName evidence="4">DUF1351 domain-containing protein</fullName>
    </recommendedName>
</protein>
<evidence type="ECO:0000256" key="1">
    <source>
        <dbReference type="SAM" id="Coils"/>
    </source>
</evidence>
<organism evidence="2 3">
    <name type="scientific">Fusobacterium gonidiaformans 3-1-5R</name>
    <dbReference type="NCBI Taxonomy" id="469605"/>
    <lineage>
        <taxon>Bacteria</taxon>
        <taxon>Fusobacteriati</taxon>
        <taxon>Fusobacteriota</taxon>
        <taxon>Fusobacteriia</taxon>
        <taxon>Fusobacteriales</taxon>
        <taxon>Fusobacteriaceae</taxon>
        <taxon>Fusobacterium</taxon>
    </lineage>
</organism>
<reference evidence="2 3" key="1">
    <citation type="submission" date="2009-02" db="EMBL/GenBank/DDBJ databases">
        <title>The Genome Sequence of Fusobacterium sp. 3_1_5R.</title>
        <authorList>
            <consortium name="The Broad Institute Genome Sequencing Platform"/>
            <person name="Ward D."/>
            <person name="Young S.K."/>
            <person name="Kodira C.D."/>
            <person name="Zeng Q."/>
            <person name="Koehrsen M."/>
            <person name="Alvarado L."/>
            <person name="Berlin A."/>
            <person name="Borenstein D."/>
            <person name="Chen Z."/>
            <person name="Engels R."/>
            <person name="Freedman E."/>
            <person name="Gellesch M."/>
            <person name="Goldberg J."/>
            <person name="Griggs A."/>
            <person name="Gujja S."/>
            <person name="Heiman D."/>
            <person name="Hepburn T."/>
            <person name="Howarth C."/>
            <person name="Jen D."/>
            <person name="Larson L."/>
            <person name="Lewis B."/>
            <person name="Mehta T."/>
            <person name="Park D."/>
            <person name="Pearson M."/>
            <person name="Roberts A."/>
            <person name="Saif S."/>
            <person name="Shea T."/>
            <person name="Shenoy N."/>
            <person name="Sisk P."/>
            <person name="Stolte C."/>
            <person name="Sykes S."/>
            <person name="Walk T."/>
            <person name="White J."/>
            <person name="Yandava C."/>
            <person name="Allen-Vercoe E."/>
            <person name="Strauss J."/>
            <person name="Ambrose C."/>
            <person name="Lander E."/>
            <person name="Nusbaum C."/>
            <person name="Galagan J."/>
            <person name="Birren B."/>
        </authorList>
    </citation>
    <scope>NUCLEOTIDE SEQUENCE [LARGE SCALE GENOMIC DNA]</scope>
    <source>
        <strain evidence="2 3">3_1_5R</strain>
    </source>
</reference>
<evidence type="ECO:0000313" key="2">
    <source>
        <dbReference type="EMBL" id="EFS20651.1"/>
    </source>
</evidence>
<sequence length="298" mass="34983">MQIQTTTCVPAVLEFNFEEVKNNLQEHLEKYQDLVVTEENQKEMKSTLADLNKTAKSIDDYRKEQKKLMSEPIKKFEDKCKELSELVVKVSSPIKVQLDVFEETRMKGKEEEIKLLIQNVVDNVELNPYYANQLDILPKYLNKTAKEKDIVADLEARAAQLKLQQDAQAMKEKIQAQKTDLIQKEIEEANNKYKINLKISSFQYLMSDEYEMSDISSVIEKEARSNFERKEYYKKLEEKEEQAEAEVTQNISEKKEEVKKAVKNYNFTLQIENCSLEAAKELKEFLEERGIQHKMIQE</sequence>
<keyword evidence="3" id="KW-1185">Reference proteome</keyword>
<dbReference type="EMBL" id="GG657971">
    <property type="protein sequence ID" value="EFS20651.1"/>
    <property type="molecule type" value="Genomic_DNA"/>
</dbReference>
<evidence type="ECO:0000313" key="3">
    <source>
        <dbReference type="Proteomes" id="UP000002975"/>
    </source>
</evidence>
<gene>
    <name evidence="2" type="ORF">FSBG_00148</name>
</gene>
<dbReference type="Proteomes" id="UP000002975">
    <property type="component" value="Unassembled WGS sequence"/>
</dbReference>
<dbReference type="RefSeq" id="WP_008800730.1">
    <property type="nucleotide sequence ID" value="NZ_GG657971.1"/>
</dbReference>
<dbReference type="InterPro" id="IPR009785">
    <property type="entry name" value="Prophage_Lj928_Orf309"/>
</dbReference>
<accession>E5BEX0</accession>
<dbReference type="BioCyc" id="FSP469605-HMP:GTSP-150-MONOMER"/>
<keyword evidence="1" id="KW-0175">Coiled coil</keyword>